<evidence type="ECO:0000256" key="1">
    <source>
        <dbReference type="ARBA" id="ARBA00006484"/>
    </source>
</evidence>
<reference evidence="4 5" key="1">
    <citation type="journal article" date="2018" name="IMA Fungus">
        <title>IMA Genome-F 9: Draft genome sequence of Annulohypoxylon stygium, Aspergillus mulundensis, Berkeleyomyces basicola (syn. Thielaviopsis basicola), Ceratocystis smalleyi, two Cercospora beticola strains, Coleophoma cylindrospora, Fusarium fracticaudum, Phialophora cf. hyalina, and Morchella septimelata.</title>
        <authorList>
            <person name="Wingfield B.D."/>
            <person name="Bills G.F."/>
            <person name="Dong Y."/>
            <person name="Huang W."/>
            <person name="Nel W.J."/>
            <person name="Swalarsk-Parry B.S."/>
            <person name="Vaghefi N."/>
            <person name="Wilken P.M."/>
            <person name="An Z."/>
            <person name="de Beer Z.W."/>
            <person name="De Vos L."/>
            <person name="Chen L."/>
            <person name="Duong T.A."/>
            <person name="Gao Y."/>
            <person name="Hammerbacher A."/>
            <person name="Kikkert J.R."/>
            <person name="Li Y."/>
            <person name="Li H."/>
            <person name="Li K."/>
            <person name="Li Q."/>
            <person name="Liu X."/>
            <person name="Ma X."/>
            <person name="Naidoo K."/>
            <person name="Pethybridge S.J."/>
            <person name="Sun J."/>
            <person name="Steenkamp E.T."/>
            <person name="van der Nest M.A."/>
            <person name="van Wyk S."/>
            <person name="Wingfield M.J."/>
            <person name="Xiong C."/>
            <person name="Yue Q."/>
            <person name="Zhang X."/>
        </authorList>
    </citation>
    <scope>NUCLEOTIDE SEQUENCE [LARGE SCALE GENOMIC DNA]</scope>
    <source>
        <strain evidence="4 5">DSM 5745</strain>
    </source>
</reference>
<dbReference type="Gene3D" id="3.40.50.720">
    <property type="entry name" value="NAD(P)-binding Rossmann-like Domain"/>
    <property type="match status" value="1"/>
</dbReference>
<evidence type="ECO:0000313" key="5">
    <source>
        <dbReference type="Proteomes" id="UP000256690"/>
    </source>
</evidence>
<dbReference type="EMBL" id="PVWQ01000013">
    <property type="protein sequence ID" value="RDW65642.1"/>
    <property type="molecule type" value="Genomic_DNA"/>
</dbReference>
<protein>
    <submittedName>
        <fullName evidence="4">Uncharacterized protein</fullName>
    </submittedName>
</protein>
<keyword evidence="3" id="KW-0560">Oxidoreductase</keyword>
<dbReference type="GO" id="GO:0016616">
    <property type="term" value="F:oxidoreductase activity, acting on the CH-OH group of donors, NAD or NADP as acceptor"/>
    <property type="evidence" value="ECO:0007669"/>
    <property type="project" value="TreeGrafter"/>
</dbReference>
<evidence type="ECO:0000256" key="2">
    <source>
        <dbReference type="ARBA" id="ARBA00022857"/>
    </source>
</evidence>
<dbReference type="FunFam" id="3.40.50.720:FF:000084">
    <property type="entry name" value="Short-chain dehydrogenase reductase"/>
    <property type="match status" value="1"/>
</dbReference>
<dbReference type="RefSeq" id="XP_026599745.1">
    <property type="nucleotide sequence ID" value="XM_026751397.1"/>
</dbReference>
<dbReference type="InterPro" id="IPR002347">
    <property type="entry name" value="SDR_fam"/>
</dbReference>
<dbReference type="OrthoDB" id="5840532at2759"/>
<dbReference type="PRINTS" id="PR00080">
    <property type="entry name" value="SDRFAMILY"/>
</dbReference>
<dbReference type="AlphaFoldDB" id="A0A3D8QV42"/>
<proteinExistence type="inferred from homology"/>
<dbReference type="Pfam" id="PF13561">
    <property type="entry name" value="adh_short_C2"/>
    <property type="match status" value="1"/>
</dbReference>
<dbReference type="Proteomes" id="UP000256690">
    <property type="component" value="Unassembled WGS sequence"/>
</dbReference>
<comment type="caution">
    <text evidence="4">The sequence shown here is derived from an EMBL/GenBank/DDBJ whole genome shotgun (WGS) entry which is preliminary data.</text>
</comment>
<gene>
    <name evidence="4" type="ORF">DSM5745_09381</name>
</gene>
<keyword evidence="2" id="KW-0521">NADP</keyword>
<dbReference type="CDD" id="cd05233">
    <property type="entry name" value="SDR_c"/>
    <property type="match status" value="1"/>
</dbReference>
<dbReference type="SUPFAM" id="SSF51735">
    <property type="entry name" value="NAD(P)-binding Rossmann-fold domains"/>
    <property type="match status" value="1"/>
</dbReference>
<accession>A0A3D8QV42</accession>
<name>A0A3D8QV42_9EURO</name>
<organism evidence="4 5">
    <name type="scientific">Aspergillus mulundensis</name>
    <dbReference type="NCBI Taxonomy" id="1810919"/>
    <lineage>
        <taxon>Eukaryota</taxon>
        <taxon>Fungi</taxon>
        <taxon>Dikarya</taxon>
        <taxon>Ascomycota</taxon>
        <taxon>Pezizomycotina</taxon>
        <taxon>Eurotiomycetes</taxon>
        <taxon>Eurotiomycetidae</taxon>
        <taxon>Eurotiales</taxon>
        <taxon>Aspergillaceae</taxon>
        <taxon>Aspergillus</taxon>
        <taxon>Aspergillus subgen. Nidulantes</taxon>
    </lineage>
</organism>
<dbReference type="PANTHER" id="PTHR42760">
    <property type="entry name" value="SHORT-CHAIN DEHYDROGENASES/REDUCTASES FAMILY MEMBER"/>
    <property type="match status" value="1"/>
</dbReference>
<dbReference type="STRING" id="1810919.A0A3D8QV42"/>
<dbReference type="GeneID" id="38119751"/>
<sequence>MPSLLRGAGFITGAASGRLTNPHQGIGKATAFSFAKHGVTQLALADINLSAAETTAREIQSRFPGTEVLPLALDVANEESVSDAVTQTVRQFGRIDYAVNNAGIAGPGALSAEHNVDDWKRTIDVNLHGVWLSSRAQIGVMLGQERREDSPRHNRGIIINVASMYGLLAPSLNTPAVAYAASKHGVLGLTRADAVAYAPKGIRINAICPGYVQTPLVQSSMHTGVIQREVDKIPAGRLASMEEIADHITFLASPLSSYMVGAAMVADG</sequence>
<keyword evidence="5" id="KW-1185">Reference proteome</keyword>
<dbReference type="PANTHER" id="PTHR42760:SF115">
    <property type="entry name" value="3-OXOACYL-[ACYL-CARRIER-PROTEIN] REDUCTASE FABG"/>
    <property type="match status" value="1"/>
</dbReference>
<evidence type="ECO:0000313" key="4">
    <source>
        <dbReference type="EMBL" id="RDW65642.1"/>
    </source>
</evidence>
<comment type="similarity">
    <text evidence="1">Belongs to the short-chain dehydrogenases/reductases (SDR) family.</text>
</comment>
<evidence type="ECO:0000256" key="3">
    <source>
        <dbReference type="ARBA" id="ARBA00023002"/>
    </source>
</evidence>
<dbReference type="InterPro" id="IPR036291">
    <property type="entry name" value="NAD(P)-bd_dom_sf"/>
</dbReference>
<dbReference type="PRINTS" id="PR00081">
    <property type="entry name" value="GDHRDH"/>
</dbReference>